<proteinExistence type="predicted"/>
<protein>
    <submittedName>
        <fullName evidence="2">Uncharacterized protein</fullName>
    </submittedName>
</protein>
<sequence length="836" mass="95255">MVYVAFYKRLLLPGLEMLSSQALSGMSTQESILPTSQHIPATFQEAQLRSRATLEKTAMAGGARGHPISITITPYKDTHVWNKMTTVLFKEEMMDLSLDFDFDICLFGDLFFLYDSKGLKLETQRQRVISACIDDFQAEQSKLFAEVQSVSNSSRQYIDLASEISPVSDRHFPQGSTLLARHCCIHNMAGFILDGISKDPDGPGQAEGEQEGQEEEEGQEGEQEEQEEQEEHEDRGGMRRRIYPFTYPSIANLGYSKADYKSLNTIQRTQDSRAAAELADVWSWVWVKHAQAIRQEEESWATFLAEFYRKTELRTSRQRVELILSQPVSANINDLTLPSSAFFVHRTNEFKDFVQGNVHKHLMAMDTIRALYSRQVGTPVATAQLHALLSLAIRHLISHLPPNKAWILNSPLRRPDDRDRKPGFGLQGTMERYGFGFWSPGTIDWVNLKVAQEYSDRLTIPHFHAIRRFRETASFQEVRSFLDQLMEIIHTDSERDVCEFILEKCVHLMLQQYRQTALAKMLGGDKAGQGRVHTPQPSGALFTYERLTLLAHKVGRTVKPCSGNKTALKDGLLFFTWTWEKIDVPLSRKHMEKLPFRTLFHVAANYLNQTGCKHATLARLQGDLVANYFGPFLHLCTGGLGLQGVPWEGYTFESWIDIYLMVPWMFGDATCKDLFNAMATCKHEFRPKIIWQGNLDDPGAAPGKRTQMLIPATVVAMTFGGYCSDDWHRGFQHLFFFLQYYEDSNDILMDKQENIIAINAMAAQKLVLVNAINRSKTMAREWKTSPWDLDRAELRSLKDKVTTQNANKDGSSDDNDDIDLSNDNDDEENDLITQCE</sequence>
<reference evidence="2" key="1">
    <citation type="journal article" date="2023" name="Mol. Phylogenet. Evol.">
        <title>Genome-scale phylogeny and comparative genomics of the fungal order Sordariales.</title>
        <authorList>
            <person name="Hensen N."/>
            <person name="Bonometti L."/>
            <person name="Westerberg I."/>
            <person name="Brannstrom I.O."/>
            <person name="Guillou S."/>
            <person name="Cros-Aarteil S."/>
            <person name="Calhoun S."/>
            <person name="Haridas S."/>
            <person name="Kuo A."/>
            <person name="Mondo S."/>
            <person name="Pangilinan J."/>
            <person name="Riley R."/>
            <person name="LaButti K."/>
            <person name="Andreopoulos B."/>
            <person name="Lipzen A."/>
            <person name="Chen C."/>
            <person name="Yan M."/>
            <person name="Daum C."/>
            <person name="Ng V."/>
            <person name="Clum A."/>
            <person name="Steindorff A."/>
            <person name="Ohm R.A."/>
            <person name="Martin F."/>
            <person name="Silar P."/>
            <person name="Natvig D.O."/>
            <person name="Lalanne C."/>
            <person name="Gautier V."/>
            <person name="Ament-Velasquez S.L."/>
            <person name="Kruys A."/>
            <person name="Hutchinson M.I."/>
            <person name="Powell A.J."/>
            <person name="Barry K."/>
            <person name="Miller A.N."/>
            <person name="Grigoriev I.V."/>
            <person name="Debuchy R."/>
            <person name="Gladieux P."/>
            <person name="Hiltunen Thoren M."/>
            <person name="Johannesson H."/>
        </authorList>
    </citation>
    <scope>NUCLEOTIDE SEQUENCE</scope>
    <source>
        <strain evidence="2">CBS 955.72</strain>
    </source>
</reference>
<feature type="region of interest" description="Disordered" evidence="1">
    <location>
        <begin position="798"/>
        <end position="836"/>
    </location>
</feature>
<comment type="caution">
    <text evidence="2">The sequence shown here is derived from an EMBL/GenBank/DDBJ whole genome shotgun (WGS) entry which is preliminary data.</text>
</comment>
<feature type="compositionally biased region" description="Acidic residues" evidence="1">
    <location>
        <begin position="208"/>
        <end position="231"/>
    </location>
</feature>
<gene>
    <name evidence="2" type="ORF">B0T25DRAFT_563736</name>
</gene>
<evidence type="ECO:0000313" key="3">
    <source>
        <dbReference type="Proteomes" id="UP001275084"/>
    </source>
</evidence>
<evidence type="ECO:0000313" key="2">
    <source>
        <dbReference type="EMBL" id="KAK3358659.1"/>
    </source>
</evidence>
<organism evidence="2 3">
    <name type="scientific">Lasiosphaeria hispida</name>
    <dbReference type="NCBI Taxonomy" id="260671"/>
    <lineage>
        <taxon>Eukaryota</taxon>
        <taxon>Fungi</taxon>
        <taxon>Dikarya</taxon>
        <taxon>Ascomycota</taxon>
        <taxon>Pezizomycotina</taxon>
        <taxon>Sordariomycetes</taxon>
        <taxon>Sordariomycetidae</taxon>
        <taxon>Sordariales</taxon>
        <taxon>Lasiosphaeriaceae</taxon>
        <taxon>Lasiosphaeria</taxon>
    </lineage>
</organism>
<feature type="compositionally biased region" description="Acidic residues" evidence="1">
    <location>
        <begin position="812"/>
        <end position="830"/>
    </location>
</feature>
<name>A0AAJ0HNQ2_9PEZI</name>
<evidence type="ECO:0000256" key="1">
    <source>
        <dbReference type="SAM" id="MobiDB-lite"/>
    </source>
</evidence>
<dbReference type="EMBL" id="JAUIQD010000002">
    <property type="protein sequence ID" value="KAK3358659.1"/>
    <property type="molecule type" value="Genomic_DNA"/>
</dbReference>
<feature type="region of interest" description="Disordered" evidence="1">
    <location>
        <begin position="196"/>
        <end position="239"/>
    </location>
</feature>
<accession>A0AAJ0HNQ2</accession>
<reference evidence="2" key="2">
    <citation type="submission" date="2023-06" db="EMBL/GenBank/DDBJ databases">
        <authorList>
            <consortium name="Lawrence Berkeley National Laboratory"/>
            <person name="Haridas S."/>
            <person name="Hensen N."/>
            <person name="Bonometti L."/>
            <person name="Westerberg I."/>
            <person name="Brannstrom I.O."/>
            <person name="Guillou S."/>
            <person name="Cros-Aarteil S."/>
            <person name="Calhoun S."/>
            <person name="Kuo A."/>
            <person name="Mondo S."/>
            <person name="Pangilinan J."/>
            <person name="Riley R."/>
            <person name="Labutti K."/>
            <person name="Andreopoulos B."/>
            <person name="Lipzen A."/>
            <person name="Chen C."/>
            <person name="Yanf M."/>
            <person name="Daum C."/>
            <person name="Ng V."/>
            <person name="Clum A."/>
            <person name="Steindorff A."/>
            <person name="Ohm R."/>
            <person name="Martin F."/>
            <person name="Silar P."/>
            <person name="Natvig D."/>
            <person name="Lalanne C."/>
            <person name="Gautier V."/>
            <person name="Ament-Velasquez S.L."/>
            <person name="Kruys A."/>
            <person name="Hutchinson M.I."/>
            <person name="Powell A.J."/>
            <person name="Barry K."/>
            <person name="Miller A.N."/>
            <person name="Grigoriev I.V."/>
            <person name="Debuchy R."/>
            <person name="Gladieux P."/>
            <person name="Thoren M.H."/>
            <person name="Johannesson H."/>
        </authorList>
    </citation>
    <scope>NUCLEOTIDE SEQUENCE</scope>
    <source>
        <strain evidence="2">CBS 955.72</strain>
    </source>
</reference>
<dbReference type="AlphaFoldDB" id="A0AAJ0HNQ2"/>
<keyword evidence="3" id="KW-1185">Reference proteome</keyword>
<dbReference type="Proteomes" id="UP001275084">
    <property type="component" value="Unassembled WGS sequence"/>
</dbReference>